<name>A0AAD7TWC1_9APHY</name>
<comment type="caution">
    <text evidence="3">The sequence shown here is derived from an EMBL/GenBank/DDBJ whole genome shotgun (WGS) entry which is preliminary data.</text>
</comment>
<dbReference type="InterPro" id="IPR058525">
    <property type="entry name" value="DUF8212"/>
</dbReference>
<dbReference type="Pfam" id="PF26640">
    <property type="entry name" value="DUF8212"/>
    <property type="match status" value="1"/>
</dbReference>
<keyword evidence="4" id="KW-1185">Reference proteome</keyword>
<feature type="domain" description="DUF8212" evidence="2">
    <location>
        <begin position="226"/>
        <end position="372"/>
    </location>
</feature>
<gene>
    <name evidence="3" type="ORF">ONZ51_g4724</name>
</gene>
<dbReference type="Proteomes" id="UP001215151">
    <property type="component" value="Unassembled WGS sequence"/>
</dbReference>
<sequence length="640" mass="71578">MRLLNTKTIRFTSFPNPSERPAYAILSHVWQDVEQSYQEVEALSHAPDPRLRLSAKIQSFCQFTRQEGFDWIWIDACCIDKTSSAELSEAINSMYRWYSEAVTCYVYLHDVSMGFGLSSDFQLTSSVWFTRGWTLQELISPSSVVFLDDNWLIIGTKEQWAPTLESHTGIDHAILTHTTPLSEISVARRMSWASNRRTTRPEDRAYSLMGLFDVHMTAIYGEGETKAFRRLQEEIIKQCAPDQSIFAWGRLDFYDVAMLQLPRNLPSSPRAIMSSKEHSIHQSSISQALLAPSLECFQDTRDVVPLRPSRIARILGLSIPLEPLDIRISGAGVLVTLSLIPMEDHHPTISYLAILACQHLKYPDSLCCLCLTRRLGGVASTELYAVGAYTPVNHPDDVVHGPRPADAPLLFDYKRGGMLYSTLGQMLHSGRATTIHIVAHIDRPVYRETSPCIHPALLADLNTARRLSPRGSDDTSSVSRLPPWRLSFMHHSLVSNGFGFVTPPFNYSSITKGWDIDIPRDPGFTNVVLKHVNIMGATDHYVKLVIGTSCVCAMTHPFWIQVAHTARTPSAGGRGAVSTGWMATSASVVDMRKVGRPNVEQQQATIPLQVCSMRRWHIPPYISTANGRRFSVGDPGMAFH</sequence>
<evidence type="ECO:0000313" key="3">
    <source>
        <dbReference type="EMBL" id="KAJ8483413.1"/>
    </source>
</evidence>
<dbReference type="AlphaFoldDB" id="A0AAD7TWC1"/>
<feature type="domain" description="Heterokaryon incompatibility" evidence="1">
    <location>
        <begin position="23"/>
        <end position="110"/>
    </location>
</feature>
<evidence type="ECO:0000313" key="4">
    <source>
        <dbReference type="Proteomes" id="UP001215151"/>
    </source>
</evidence>
<dbReference type="PANTHER" id="PTHR10622">
    <property type="entry name" value="HET DOMAIN-CONTAINING PROTEIN"/>
    <property type="match status" value="1"/>
</dbReference>
<dbReference type="PANTHER" id="PTHR10622:SF10">
    <property type="entry name" value="HET DOMAIN-CONTAINING PROTEIN"/>
    <property type="match status" value="1"/>
</dbReference>
<dbReference type="EMBL" id="JAPEVG010000094">
    <property type="protein sequence ID" value="KAJ8483413.1"/>
    <property type="molecule type" value="Genomic_DNA"/>
</dbReference>
<dbReference type="InterPro" id="IPR010730">
    <property type="entry name" value="HET"/>
</dbReference>
<evidence type="ECO:0000259" key="2">
    <source>
        <dbReference type="Pfam" id="PF26640"/>
    </source>
</evidence>
<evidence type="ECO:0000259" key="1">
    <source>
        <dbReference type="Pfam" id="PF06985"/>
    </source>
</evidence>
<dbReference type="Pfam" id="PF06985">
    <property type="entry name" value="HET"/>
    <property type="match status" value="1"/>
</dbReference>
<evidence type="ECO:0008006" key="5">
    <source>
        <dbReference type="Google" id="ProtNLM"/>
    </source>
</evidence>
<protein>
    <recommendedName>
        <fullName evidence="5">Vegetative incompatibility protein HET-E-1</fullName>
    </recommendedName>
</protein>
<organism evidence="3 4">
    <name type="scientific">Trametes cubensis</name>
    <dbReference type="NCBI Taxonomy" id="1111947"/>
    <lineage>
        <taxon>Eukaryota</taxon>
        <taxon>Fungi</taxon>
        <taxon>Dikarya</taxon>
        <taxon>Basidiomycota</taxon>
        <taxon>Agaricomycotina</taxon>
        <taxon>Agaricomycetes</taxon>
        <taxon>Polyporales</taxon>
        <taxon>Polyporaceae</taxon>
        <taxon>Trametes</taxon>
    </lineage>
</organism>
<accession>A0AAD7TWC1</accession>
<reference evidence="3" key="1">
    <citation type="submission" date="2022-11" db="EMBL/GenBank/DDBJ databases">
        <title>Genome Sequence of Cubamyces cubensis.</title>
        <authorList>
            <person name="Buettner E."/>
        </authorList>
    </citation>
    <scope>NUCLEOTIDE SEQUENCE</scope>
    <source>
        <strain evidence="3">MPL-01</strain>
    </source>
</reference>
<proteinExistence type="predicted"/>